<gene>
    <name evidence="7" type="ORF">Aory05_001059000</name>
</gene>
<dbReference type="EMBL" id="BSYB01000056">
    <property type="protein sequence ID" value="GMG52197.1"/>
    <property type="molecule type" value="Genomic_DNA"/>
</dbReference>
<evidence type="ECO:0000256" key="5">
    <source>
        <dbReference type="ARBA" id="ARBA00022840"/>
    </source>
</evidence>
<name>A0ABQ6L2N7_ASPOZ</name>
<comment type="caution">
    <text evidence="7">The sequence shown here is derived from an EMBL/GenBank/DDBJ whole genome shotgun (WGS) entry which is preliminary data.</text>
</comment>
<dbReference type="PROSITE" id="PS00108">
    <property type="entry name" value="PROTEIN_KINASE_ST"/>
    <property type="match status" value="1"/>
</dbReference>
<keyword evidence="4" id="KW-0418">Kinase</keyword>
<evidence type="ECO:0000313" key="7">
    <source>
        <dbReference type="EMBL" id="GMG52197.1"/>
    </source>
</evidence>
<keyword evidence="1" id="KW-0723">Serine/threonine-protein kinase</keyword>
<dbReference type="InterPro" id="IPR000719">
    <property type="entry name" value="Prot_kinase_dom"/>
</dbReference>
<proteinExistence type="predicted"/>
<dbReference type="PANTHER" id="PTHR24351">
    <property type="entry name" value="RIBOSOMAL PROTEIN S6 KINASE"/>
    <property type="match status" value="1"/>
</dbReference>
<dbReference type="InterPro" id="IPR011009">
    <property type="entry name" value="Kinase-like_dom_sf"/>
</dbReference>
<feature type="domain" description="Protein kinase" evidence="6">
    <location>
        <begin position="1"/>
        <end position="89"/>
    </location>
</feature>
<keyword evidence="3" id="KW-0547">Nucleotide-binding</keyword>
<evidence type="ECO:0000256" key="3">
    <source>
        <dbReference type="ARBA" id="ARBA00022741"/>
    </source>
</evidence>
<evidence type="ECO:0000256" key="4">
    <source>
        <dbReference type="ARBA" id="ARBA00022777"/>
    </source>
</evidence>
<keyword evidence="5" id="KW-0067">ATP-binding</keyword>
<dbReference type="SUPFAM" id="SSF56112">
    <property type="entry name" value="Protein kinase-like (PK-like)"/>
    <property type="match status" value="1"/>
</dbReference>
<keyword evidence="2" id="KW-0808">Transferase</keyword>
<dbReference type="Gene3D" id="1.10.510.10">
    <property type="entry name" value="Transferase(Phosphotransferase) domain 1"/>
    <property type="match status" value="1"/>
</dbReference>
<organism evidence="7 8">
    <name type="scientific">Aspergillus oryzae var. brunneus</name>
    <dbReference type="NCBI Taxonomy" id="332754"/>
    <lineage>
        <taxon>Eukaryota</taxon>
        <taxon>Fungi</taxon>
        <taxon>Dikarya</taxon>
        <taxon>Ascomycota</taxon>
        <taxon>Pezizomycotina</taxon>
        <taxon>Eurotiomycetes</taxon>
        <taxon>Eurotiomycetidae</taxon>
        <taxon>Eurotiales</taxon>
        <taxon>Aspergillaceae</taxon>
        <taxon>Aspergillus</taxon>
        <taxon>Aspergillus subgen. Circumdati</taxon>
    </lineage>
</organism>
<evidence type="ECO:0000256" key="1">
    <source>
        <dbReference type="ARBA" id="ARBA00022527"/>
    </source>
</evidence>
<protein>
    <submittedName>
        <fullName evidence="7">Unnamed protein product</fullName>
    </submittedName>
</protein>
<sequence>MSTNTTRRFYASEVLLALKYFHENGVIYRDLKLDNILLTLDGHIKIADYGLCKENMWYGATTSTFCGTPEFMAPEVKPRYPRLLRSSDG</sequence>
<dbReference type="Proteomes" id="UP001165189">
    <property type="component" value="Unassembled WGS sequence"/>
</dbReference>
<keyword evidence="8" id="KW-1185">Reference proteome</keyword>
<dbReference type="PROSITE" id="PS50011">
    <property type="entry name" value="PROTEIN_KINASE_DOM"/>
    <property type="match status" value="1"/>
</dbReference>
<reference evidence="7" key="1">
    <citation type="submission" date="2023-04" db="EMBL/GenBank/DDBJ databases">
        <title>Aspergillus oryzae var. brunneus NBRC 4377.</title>
        <authorList>
            <person name="Ichikawa N."/>
            <person name="Sato H."/>
            <person name="Tonouchi N."/>
        </authorList>
    </citation>
    <scope>NUCLEOTIDE SEQUENCE</scope>
    <source>
        <strain evidence="7">NBRC 4377</strain>
    </source>
</reference>
<evidence type="ECO:0000256" key="2">
    <source>
        <dbReference type="ARBA" id="ARBA00022679"/>
    </source>
</evidence>
<evidence type="ECO:0000313" key="8">
    <source>
        <dbReference type="Proteomes" id="UP001165189"/>
    </source>
</evidence>
<dbReference type="InterPro" id="IPR008271">
    <property type="entry name" value="Ser/Thr_kinase_AS"/>
</dbReference>
<dbReference type="Pfam" id="PF00069">
    <property type="entry name" value="Pkinase"/>
    <property type="match status" value="1"/>
</dbReference>
<accession>A0ABQ6L2N7</accession>
<evidence type="ECO:0000259" key="6">
    <source>
        <dbReference type="PROSITE" id="PS50011"/>
    </source>
</evidence>